<dbReference type="SMART" id="SM00028">
    <property type="entry name" value="TPR"/>
    <property type="match status" value="5"/>
</dbReference>
<evidence type="ECO:0000313" key="1">
    <source>
        <dbReference type="EMBL" id="SUZ74460.1"/>
    </source>
</evidence>
<dbReference type="Gene3D" id="1.25.40.10">
    <property type="entry name" value="Tetratricopeptide repeat domain"/>
    <property type="match status" value="3"/>
</dbReference>
<dbReference type="SUPFAM" id="SSF48452">
    <property type="entry name" value="TPR-like"/>
    <property type="match status" value="1"/>
</dbReference>
<dbReference type="PROSITE" id="PS51257">
    <property type="entry name" value="PROKAR_LIPOPROTEIN"/>
    <property type="match status" value="1"/>
</dbReference>
<name>A0A381Q5Y7_9ZZZZ</name>
<protein>
    <submittedName>
        <fullName evidence="1">Uncharacterized protein</fullName>
    </submittedName>
</protein>
<dbReference type="InterPro" id="IPR011990">
    <property type="entry name" value="TPR-like_helical_dom_sf"/>
</dbReference>
<dbReference type="Pfam" id="PF00515">
    <property type="entry name" value="TPR_1"/>
    <property type="match status" value="1"/>
</dbReference>
<dbReference type="SUPFAM" id="SSF81901">
    <property type="entry name" value="HCP-like"/>
    <property type="match status" value="1"/>
</dbReference>
<dbReference type="PANTHER" id="PTHR12558:SF13">
    <property type="entry name" value="CELL DIVISION CYCLE PROTEIN 27 HOMOLOG"/>
    <property type="match status" value="1"/>
</dbReference>
<reference evidence="1" key="1">
    <citation type="submission" date="2018-05" db="EMBL/GenBank/DDBJ databases">
        <authorList>
            <person name="Lanie J.A."/>
            <person name="Ng W.-L."/>
            <person name="Kazmierczak K.M."/>
            <person name="Andrzejewski T.M."/>
            <person name="Davidsen T.M."/>
            <person name="Wayne K.J."/>
            <person name="Tettelin H."/>
            <person name="Glass J.I."/>
            <person name="Rusch D."/>
            <person name="Podicherti R."/>
            <person name="Tsui H.-C.T."/>
            <person name="Winkler M.E."/>
        </authorList>
    </citation>
    <scope>NUCLEOTIDE SEQUENCE</scope>
</reference>
<proteinExistence type="predicted"/>
<accession>A0A381Q5Y7</accession>
<dbReference type="SMART" id="SM00671">
    <property type="entry name" value="SEL1"/>
    <property type="match status" value="4"/>
</dbReference>
<dbReference type="AlphaFoldDB" id="A0A381Q5Y7"/>
<gene>
    <name evidence="1" type="ORF">METZ01_LOCUS27314</name>
</gene>
<dbReference type="EMBL" id="UINC01001211">
    <property type="protein sequence ID" value="SUZ74460.1"/>
    <property type="molecule type" value="Genomic_DNA"/>
</dbReference>
<dbReference type="Pfam" id="PF14559">
    <property type="entry name" value="TPR_19"/>
    <property type="match status" value="1"/>
</dbReference>
<dbReference type="PROSITE" id="PS50293">
    <property type="entry name" value="TPR_REGION"/>
    <property type="match status" value="1"/>
</dbReference>
<dbReference type="InterPro" id="IPR006597">
    <property type="entry name" value="Sel1-like"/>
</dbReference>
<dbReference type="PANTHER" id="PTHR12558">
    <property type="entry name" value="CELL DIVISION CYCLE 16,23,27"/>
    <property type="match status" value="1"/>
</dbReference>
<dbReference type="InterPro" id="IPR019734">
    <property type="entry name" value="TPR_rpt"/>
</dbReference>
<sequence length="372" mass="43171">MIHWLRINSNYLLVTIFGLLIVACSSQEYTTAKLAIQQSDWSKAKEWLPKAIAVEPDNPEIPIVYAIEVHARNGDWAKMQEMLQKALSIDPNKKVEVRAVFLPVSEQVNNYTQYYWAEQFNTGVEKFKKIQEEPDNKKKYLNEAIENFTNASIINPTDAQTYTTLSKCYLDLDDKEKAIQLIKTAVEKNPEDFNANFTAGQIMLRCDLSSQEVLPYYQKAVQIEPSNSNALRELAAMYYDIDQKEKSIQVFKDAIQNEDDKIVKADLYFNLGVIHNQMKNYEEAEKAFDEAYYLNEDDFEAALGMASAYEGLGDKYFNGTDGFTKDLDLAFRWYRKAEKKIKDVKRIDFENAAEYQRQLELIRYKRDIAEQN</sequence>
<dbReference type="PROSITE" id="PS50005">
    <property type="entry name" value="TPR"/>
    <property type="match status" value="3"/>
</dbReference>
<organism evidence="1">
    <name type="scientific">marine metagenome</name>
    <dbReference type="NCBI Taxonomy" id="408172"/>
    <lineage>
        <taxon>unclassified sequences</taxon>
        <taxon>metagenomes</taxon>
        <taxon>ecological metagenomes</taxon>
    </lineage>
</organism>